<dbReference type="InterPro" id="IPR025272">
    <property type="entry name" value="SocA_Panacea"/>
</dbReference>
<reference evidence="2 3" key="1">
    <citation type="journal article" date="2022" name="Int. J. Syst. Evol. Microbiol.">
        <title>Pseudomonas aegrilactucae sp. nov. and Pseudomonas morbosilactucae sp. nov., pathogens causing bacterial rot of lettuce in Japan.</title>
        <authorList>
            <person name="Sawada H."/>
            <person name="Fujikawa T."/>
            <person name="Satou M."/>
        </authorList>
    </citation>
    <scope>NUCLEOTIDE SEQUENCE [LARGE SCALE GENOMIC DNA]</scope>
    <source>
        <strain evidence="2 3">MAFF 302030</strain>
    </source>
</reference>
<protein>
    <submittedName>
        <fullName evidence="2">Panacea domain-containing protein</fullName>
    </submittedName>
</protein>
<evidence type="ECO:0000313" key="2">
    <source>
        <dbReference type="EMBL" id="MCK9797448.1"/>
    </source>
</evidence>
<dbReference type="RefSeq" id="WP_145713397.1">
    <property type="nucleotide sequence ID" value="NZ_JALQCW010000012.1"/>
</dbReference>
<gene>
    <name evidence="2" type="ORF">M1B34_06775</name>
</gene>
<dbReference type="Proteomes" id="UP001155059">
    <property type="component" value="Unassembled WGS sequence"/>
</dbReference>
<dbReference type="Pfam" id="PF13274">
    <property type="entry name" value="SocA_Panacea"/>
    <property type="match status" value="1"/>
</dbReference>
<dbReference type="AlphaFoldDB" id="A0A9X1YSL9"/>
<accession>A0A9X1YSL9</accession>
<comment type="caution">
    <text evidence="2">The sequence shown here is derived from an EMBL/GenBank/DDBJ whole genome shotgun (WGS) entry which is preliminary data.</text>
</comment>
<dbReference type="EMBL" id="JALQCW010000012">
    <property type="protein sequence ID" value="MCK9797448.1"/>
    <property type="molecule type" value="Genomic_DNA"/>
</dbReference>
<proteinExistence type="predicted"/>
<sequence>MTNKLLNIIKYILTNYPYPDELSASRLTKMVYLADWKEAISNGRQISNIAWFFNHHGPYNDEILQEAKKDKNISITIKSNMFGGKKTHIELHDKGQAIDIDAESSQILDFVINATKDKNYTDFIKLVYSTYPVISSGKYSELDLVRKAEEYKKLS</sequence>
<organism evidence="2 3">
    <name type="scientific">Pseudomonas morbosilactucae</name>
    <dbReference type="NCBI Taxonomy" id="2938197"/>
    <lineage>
        <taxon>Bacteria</taxon>
        <taxon>Pseudomonadati</taxon>
        <taxon>Pseudomonadota</taxon>
        <taxon>Gammaproteobacteria</taxon>
        <taxon>Pseudomonadales</taxon>
        <taxon>Pseudomonadaceae</taxon>
        <taxon>Pseudomonas</taxon>
    </lineage>
</organism>
<feature type="domain" description="Antitoxin SocA-like Panacea" evidence="1">
    <location>
        <begin position="27"/>
        <end position="129"/>
    </location>
</feature>
<reference evidence="2 3" key="2">
    <citation type="journal article" date="2023" name="Plant Pathol.">
        <title>Dismantling and reorganizing Pseudomonas marginalis sensu#lato.</title>
        <authorList>
            <person name="Sawada H."/>
            <person name="Fujikawa T."/>
            <person name="Satou M."/>
        </authorList>
    </citation>
    <scope>NUCLEOTIDE SEQUENCE [LARGE SCALE GENOMIC DNA]</scope>
    <source>
        <strain evidence="2 3">MAFF 302030</strain>
    </source>
</reference>
<name>A0A9X1YSL9_9PSED</name>
<evidence type="ECO:0000259" key="1">
    <source>
        <dbReference type="Pfam" id="PF13274"/>
    </source>
</evidence>
<evidence type="ECO:0000313" key="3">
    <source>
        <dbReference type="Proteomes" id="UP001155059"/>
    </source>
</evidence>